<dbReference type="InterPro" id="IPR014972">
    <property type="entry name" value="Phage_Mu_Gp37"/>
</dbReference>
<proteinExistence type="predicted"/>
<dbReference type="RefSeq" id="WP_109235692.1">
    <property type="nucleotide sequence ID" value="NZ_BMXZ01000001.1"/>
</dbReference>
<sequence>MIELIETRIVERLKEGLGEIVREVKSYGGELDGDDLFNTIRAMPSIWVTYAGASIEARSTSRSRYLEEHRFVTMIAVQSVRSEESARKGGAYKYEIGTYNLIKAVRYLLTNQTLDGIVYRGLRPTGIRSLFNHYIVQRNALSVFAIEWSAVVDQSQLLEDGAYPEITDDPAHQDYWFNEFRRTALIKPCEDLHEINAEIKDPTFDPDSTAKVEMKHITRDSALQNNILDMLKGKKDE</sequence>
<evidence type="ECO:0000313" key="1">
    <source>
        <dbReference type="EMBL" id="PWD84522.1"/>
    </source>
</evidence>
<comment type="caution">
    <text evidence="1">The sequence shown here is derived from an EMBL/GenBank/DDBJ whole genome shotgun (WGS) entry which is preliminary data.</text>
</comment>
<accession>A0A2U2AMS9</accession>
<keyword evidence="2" id="KW-1185">Reference proteome</keyword>
<dbReference type="Proteomes" id="UP000244948">
    <property type="component" value="Unassembled WGS sequence"/>
</dbReference>
<dbReference type="EMBL" id="QEWR01000002">
    <property type="protein sequence ID" value="PWD84522.1"/>
    <property type="molecule type" value="Genomic_DNA"/>
</dbReference>
<dbReference type="Pfam" id="PF08873">
    <property type="entry name" value="Phage_Mu_Gp37"/>
    <property type="match status" value="1"/>
</dbReference>
<evidence type="ECO:0000313" key="2">
    <source>
        <dbReference type="Proteomes" id="UP000244948"/>
    </source>
</evidence>
<name>A0A2U2AMS9_9GAMM</name>
<organism evidence="1 2">
    <name type="scientific">Ignatzschineria indica</name>
    <dbReference type="NCBI Taxonomy" id="472583"/>
    <lineage>
        <taxon>Bacteria</taxon>
        <taxon>Pseudomonadati</taxon>
        <taxon>Pseudomonadota</taxon>
        <taxon>Gammaproteobacteria</taxon>
        <taxon>Cardiobacteriales</taxon>
        <taxon>Ignatzschineriaceae</taxon>
        <taxon>Ignatzschineria</taxon>
    </lineage>
</organism>
<dbReference type="AlphaFoldDB" id="A0A2U2AMS9"/>
<reference evidence="1 2" key="1">
    <citation type="journal article" date="2018" name="Genome Announc.">
        <title>Ignatzschineria cameli sp. nov., isolated from necrotic foot tissue of dromedaries (Camelus dromedarius) and associated maggots (Wohlfahrtia species) in Dubai.</title>
        <authorList>
            <person name="Tsang C.C."/>
            <person name="Tang J.Y."/>
            <person name="Fong J.Y."/>
            <person name="Kinne J."/>
            <person name="Lee H.H."/>
            <person name="Joseph M."/>
            <person name="Jose S."/>
            <person name="Schuster R.K."/>
            <person name="Tang Y."/>
            <person name="Sivakumar S."/>
            <person name="Chen J.H."/>
            <person name="Teng J.L."/>
            <person name="Lau S.K."/>
            <person name="Wernery U."/>
            <person name="Woo P.C."/>
        </authorList>
    </citation>
    <scope>NUCLEOTIDE SEQUENCE [LARGE SCALE GENOMIC DNA]</scope>
    <source>
        <strain evidence="1 2">KCTC 22643</strain>
    </source>
</reference>
<gene>
    <name evidence="1" type="ORF">DC082_03000</name>
</gene>
<protein>
    <recommendedName>
        <fullName evidence="3">DUF1834 domain-containing protein</fullName>
    </recommendedName>
</protein>
<evidence type="ECO:0008006" key="3">
    <source>
        <dbReference type="Google" id="ProtNLM"/>
    </source>
</evidence>